<evidence type="ECO:0000256" key="10">
    <source>
        <dbReference type="ARBA" id="ARBA00022967"/>
    </source>
</evidence>
<keyword evidence="12 13" id="KW-0472">Membrane</keyword>
<dbReference type="InterPro" id="IPR000515">
    <property type="entry name" value="MetI-like"/>
</dbReference>
<evidence type="ECO:0000256" key="6">
    <source>
        <dbReference type="ARBA" id="ARBA00022519"/>
    </source>
</evidence>
<protein>
    <submittedName>
        <fullName evidence="16">Peptide/nickel transport system permease protein</fullName>
    </submittedName>
</protein>
<dbReference type="SMART" id="SM00382">
    <property type="entry name" value="AAA"/>
    <property type="match status" value="1"/>
</dbReference>
<comment type="subcellular location">
    <subcellularLocation>
        <location evidence="13">Cell membrane</location>
        <topology evidence="13">Multi-pass membrane protein</topology>
    </subcellularLocation>
    <subcellularLocation>
        <location evidence="2">Cell membrane</location>
        <topology evidence="2">Peripheral membrane protein</topology>
    </subcellularLocation>
    <subcellularLocation>
        <location evidence="1">Membrane</location>
        <topology evidence="1">Multi-pass membrane protein</topology>
    </subcellularLocation>
</comment>
<dbReference type="GO" id="GO:0016887">
    <property type="term" value="F:ATP hydrolysis activity"/>
    <property type="evidence" value="ECO:0007669"/>
    <property type="project" value="InterPro"/>
</dbReference>
<dbReference type="InterPro" id="IPR050388">
    <property type="entry name" value="ABC_Ni/Peptide_Import"/>
</dbReference>
<comment type="similarity">
    <text evidence="3">Belongs to the ABC transporter superfamily.</text>
</comment>
<sequence length="605" mass="63896">MTVAPGTVTVAVATTDLAPVGVLRRLARNPVALVSTLFLLLVLVLGILAPWIAPFPPNQTNLDFTNAPPFQGPYILGGDMAGRDILSRLLIATVGTLQAGVVLLLVSLALGVTTGLVAGYFGGTVDAVLSWVANITLTLPGMVLLVAMYTVLGPNIIVFMAIFGLLIFPGYFWLVRTLVVNVRSELYIDAARVAGLSDSRIISRHVLRAVRGPIIIQSSFVLAAGIAAQASLEFIGLGNSTVPSWGGVLNEAFLGIYVAPLSLVWPALLITLVTLALVLLGNTLRDTLQTSGSRHVALTRKAVAKIQADAGYAPGATTSAARAAADTIEPLLRIEGLRLGYPDSAHSVVPVVKGVDLAVAPGEIHGLVGESGSGKSQVAFSVLGILPKEAVILGGRIGFEGQELLGSPAAFKNVRGRKIAYIPQEPMSNLDPTFTVGQQLIYGLQAVKRIGRGAARRELVELLQRVGIKNADAVFDLYPHQVSGGMAQRILIAGALAGDPDLIIADEPTTALDVTVQAEVLDLLRDLRAERNLGMVLVTHNFGVVADICDRISVMREGVIVESDTAEALFENPTHEYTQMLLGSSMTNRPARQPLNTTAGHHEHN</sequence>
<evidence type="ECO:0000256" key="2">
    <source>
        <dbReference type="ARBA" id="ARBA00004202"/>
    </source>
</evidence>
<evidence type="ECO:0000256" key="4">
    <source>
        <dbReference type="ARBA" id="ARBA00022448"/>
    </source>
</evidence>
<feature type="transmembrane region" description="Helical" evidence="13">
    <location>
        <begin position="156"/>
        <end position="174"/>
    </location>
</feature>
<evidence type="ECO:0000256" key="11">
    <source>
        <dbReference type="ARBA" id="ARBA00022989"/>
    </source>
</evidence>
<name>A0A543BL77_9MICO</name>
<dbReference type="PROSITE" id="PS00211">
    <property type="entry name" value="ABC_TRANSPORTER_1"/>
    <property type="match status" value="1"/>
</dbReference>
<dbReference type="GO" id="GO:0005886">
    <property type="term" value="C:plasma membrane"/>
    <property type="evidence" value="ECO:0007669"/>
    <property type="project" value="UniProtKB-SubCell"/>
</dbReference>
<keyword evidence="17" id="KW-1185">Reference proteome</keyword>
<organism evidence="16 17">
    <name type="scientific">Microbacterium saperdae</name>
    <dbReference type="NCBI Taxonomy" id="69368"/>
    <lineage>
        <taxon>Bacteria</taxon>
        <taxon>Bacillati</taxon>
        <taxon>Actinomycetota</taxon>
        <taxon>Actinomycetes</taxon>
        <taxon>Micrococcales</taxon>
        <taxon>Microbacteriaceae</taxon>
        <taxon>Microbacterium</taxon>
    </lineage>
</organism>
<gene>
    <name evidence="16" type="ORF">FB560_1180</name>
</gene>
<feature type="domain" description="ABC transmembrane type-1" evidence="15">
    <location>
        <begin position="93"/>
        <end position="281"/>
    </location>
</feature>
<dbReference type="RefSeq" id="WP_141871497.1">
    <property type="nucleotide sequence ID" value="NZ_VFOX01000001.1"/>
</dbReference>
<dbReference type="Pfam" id="PF12911">
    <property type="entry name" value="OppC_N"/>
    <property type="match status" value="1"/>
</dbReference>
<feature type="domain" description="ABC transporter" evidence="14">
    <location>
        <begin position="332"/>
        <end position="582"/>
    </location>
</feature>
<dbReference type="InterPro" id="IPR017871">
    <property type="entry name" value="ABC_transporter-like_CS"/>
</dbReference>
<dbReference type="OrthoDB" id="3677453at2"/>
<proteinExistence type="inferred from homology"/>
<dbReference type="Pfam" id="PF00528">
    <property type="entry name" value="BPD_transp_1"/>
    <property type="match status" value="1"/>
</dbReference>
<keyword evidence="8" id="KW-0547">Nucleotide-binding</keyword>
<evidence type="ECO:0000256" key="7">
    <source>
        <dbReference type="ARBA" id="ARBA00022692"/>
    </source>
</evidence>
<dbReference type="AlphaFoldDB" id="A0A543BL77"/>
<feature type="transmembrane region" description="Helical" evidence="13">
    <location>
        <begin position="31"/>
        <end position="53"/>
    </location>
</feature>
<keyword evidence="11 13" id="KW-1133">Transmembrane helix</keyword>
<evidence type="ECO:0000256" key="8">
    <source>
        <dbReference type="ARBA" id="ARBA00022741"/>
    </source>
</evidence>
<evidence type="ECO:0000313" key="17">
    <source>
        <dbReference type="Proteomes" id="UP000317209"/>
    </source>
</evidence>
<dbReference type="GO" id="GO:0005524">
    <property type="term" value="F:ATP binding"/>
    <property type="evidence" value="ECO:0007669"/>
    <property type="project" value="UniProtKB-KW"/>
</dbReference>
<dbReference type="CDD" id="cd03257">
    <property type="entry name" value="ABC_NikE_OppD_transporters"/>
    <property type="match status" value="1"/>
</dbReference>
<dbReference type="GO" id="GO:0015833">
    <property type="term" value="P:peptide transport"/>
    <property type="evidence" value="ECO:0007669"/>
    <property type="project" value="InterPro"/>
</dbReference>
<feature type="transmembrane region" description="Helical" evidence="13">
    <location>
        <begin position="128"/>
        <end position="150"/>
    </location>
</feature>
<dbReference type="PANTHER" id="PTHR43297">
    <property type="entry name" value="OLIGOPEPTIDE TRANSPORT ATP-BINDING PROTEIN APPD"/>
    <property type="match status" value="1"/>
</dbReference>
<keyword evidence="10" id="KW-1278">Translocase</keyword>
<accession>A0A543BL77</accession>
<dbReference type="InterPro" id="IPR035906">
    <property type="entry name" value="MetI-like_sf"/>
</dbReference>
<keyword evidence="9" id="KW-0067">ATP-binding</keyword>
<feature type="transmembrane region" description="Helical" evidence="13">
    <location>
        <begin position="252"/>
        <end position="280"/>
    </location>
</feature>
<dbReference type="Gene3D" id="3.40.50.300">
    <property type="entry name" value="P-loop containing nucleotide triphosphate hydrolases"/>
    <property type="match status" value="1"/>
</dbReference>
<dbReference type="PROSITE" id="PS50928">
    <property type="entry name" value="ABC_TM1"/>
    <property type="match status" value="1"/>
</dbReference>
<dbReference type="Pfam" id="PF08352">
    <property type="entry name" value="oligo_HPY"/>
    <property type="match status" value="1"/>
</dbReference>
<dbReference type="PROSITE" id="PS50893">
    <property type="entry name" value="ABC_TRANSPORTER_2"/>
    <property type="match status" value="1"/>
</dbReference>
<dbReference type="PANTHER" id="PTHR43297:SF14">
    <property type="entry name" value="ATPASE AAA-TYPE CORE DOMAIN-CONTAINING PROTEIN"/>
    <property type="match status" value="1"/>
</dbReference>
<evidence type="ECO:0000256" key="1">
    <source>
        <dbReference type="ARBA" id="ARBA00004141"/>
    </source>
</evidence>
<dbReference type="InterPro" id="IPR027417">
    <property type="entry name" value="P-loop_NTPase"/>
</dbReference>
<dbReference type="Proteomes" id="UP000317209">
    <property type="component" value="Unassembled WGS sequence"/>
</dbReference>
<evidence type="ECO:0000256" key="3">
    <source>
        <dbReference type="ARBA" id="ARBA00005417"/>
    </source>
</evidence>
<keyword evidence="4 13" id="KW-0813">Transport</keyword>
<dbReference type="SUPFAM" id="SSF52540">
    <property type="entry name" value="P-loop containing nucleoside triphosphate hydrolases"/>
    <property type="match status" value="1"/>
</dbReference>
<dbReference type="InterPro" id="IPR003439">
    <property type="entry name" value="ABC_transporter-like_ATP-bd"/>
</dbReference>
<dbReference type="CDD" id="cd06261">
    <property type="entry name" value="TM_PBP2"/>
    <property type="match status" value="1"/>
</dbReference>
<dbReference type="InterPro" id="IPR013563">
    <property type="entry name" value="Oligopep_ABC_C"/>
</dbReference>
<evidence type="ECO:0000256" key="13">
    <source>
        <dbReference type="RuleBase" id="RU363032"/>
    </source>
</evidence>
<feature type="transmembrane region" description="Helical" evidence="13">
    <location>
        <begin position="97"/>
        <end position="121"/>
    </location>
</feature>
<comment type="caution">
    <text evidence="16">The sequence shown here is derived from an EMBL/GenBank/DDBJ whole genome shotgun (WGS) entry which is preliminary data.</text>
</comment>
<dbReference type="InterPro" id="IPR025966">
    <property type="entry name" value="OppC_N"/>
</dbReference>
<feature type="transmembrane region" description="Helical" evidence="13">
    <location>
        <begin position="214"/>
        <end position="232"/>
    </location>
</feature>
<dbReference type="Gene3D" id="1.10.3720.10">
    <property type="entry name" value="MetI-like"/>
    <property type="match status" value="1"/>
</dbReference>
<evidence type="ECO:0000313" key="16">
    <source>
        <dbReference type="EMBL" id="TQL85558.1"/>
    </source>
</evidence>
<keyword evidence="6" id="KW-0997">Cell inner membrane</keyword>
<evidence type="ECO:0000256" key="9">
    <source>
        <dbReference type="ARBA" id="ARBA00022840"/>
    </source>
</evidence>
<keyword evidence="5" id="KW-1003">Cell membrane</keyword>
<dbReference type="GO" id="GO:0055085">
    <property type="term" value="P:transmembrane transport"/>
    <property type="evidence" value="ECO:0007669"/>
    <property type="project" value="InterPro"/>
</dbReference>
<dbReference type="Pfam" id="PF00005">
    <property type="entry name" value="ABC_tran"/>
    <property type="match status" value="1"/>
</dbReference>
<keyword evidence="7 13" id="KW-0812">Transmembrane</keyword>
<evidence type="ECO:0000256" key="12">
    <source>
        <dbReference type="ARBA" id="ARBA00023136"/>
    </source>
</evidence>
<comment type="similarity">
    <text evidence="13">Belongs to the binding-protein-dependent transport system permease family.</text>
</comment>
<reference evidence="16 17" key="1">
    <citation type="submission" date="2019-06" db="EMBL/GenBank/DDBJ databases">
        <title>Sequencing the genomes of 1000 actinobacteria strains.</title>
        <authorList>
            <person name="Klenk H.-P."/>
        </authorList>
    </citation>
    <scope>NUCLEOTIDE SEQUENCE [LARGE SCALE GENOMIC DNA]</scope>
    <source>
        <strain evidence="16 17">DSM 20169</strain>
    </source>
</reference>
<evidence type="ECO:0000256" key="5">
    <source>
        <dbReference type="ARBA" id="ARBA00022475"/>
    </source>
</evidence>
<dbReference type="SUPFAM" id="SSF161098">
    <property type="entry name" value="MetI-like"/>
    <property type="match status" value="1"/>
</dbReference>
<evidence type="ECO:0000259" key="14">
    <source>
        <dbReference type="PROSITE" id="PS50893"/>
    </source>
</evidence>
<evidence type="ECO:0000259" key="15">
    <source>
        <dbReference type="PROSITE" id="PS50928"/>
    </source>
</evidence>
<dbReference type="EMBL" id="VFOX01000001">
    <property type="protein sequence ID" value="TQL85558.1"/>
    <property type="molecule type" value="Genomic_DNA"/>
</dbReference>
<dbReference type="InterPro" id="IPR003593">
    <property type="entry name" value="AAA+_ATPase"/>
</dbReference>